<proteinExistence type="predicted"/>
<reference evidence="2 3" key="1">
    <citation type="journal article" date="2013" name="Science">
        <title>Pandoraviruses: amoeba viruses with genomes up to 2.5 Mb reaching that of parasitic eukaryotes.</title>
        <authorList>
            <person name="Philippe N."/>
            <person name="Legendre M."/>
            <person name="Doutre G."/>
            <person name="Coute Y."/>
            <person name="Poirot O."/>
            <person name="Lescot M."/>
            <person name="Arslan D."/>
            <person name="Seltzer V."/>
            <person name="Bertaux L."/>
            <person name="Bruley C."/>
            <person name="Garin J."/>
            <person name="Claverie J.M."/>
            <person name="Abergel C."/>
        </authorList>
    </citation>
    <scope>NUCLEOTIDE SEQUENCE [LARGE SCALE GENOMIC DNA]</scope>
</reference>
<sequence length="249" mass="28324">MQPDFGSVPTERTPMRPMSHAAPLSSRLGHLRDRVEQCLRQPTHMRRYVQPGETRPGLSPGTTFTTPPVPMTERYCETESEAEAAAMTHLLNRRALHEYRERRGVGRHGPVPGDPRQWRRSGIFVRARDQSIEEDDEAAIRTAEDYLHHMSNDWMTDSEEPDGSVRFFKPMRDVGDRLADGGTGRDDRNFIANVLIMSGLSRRGEPNAAAWFGAHPPWPEDDHTTVHTVRAPSRHHADAFRDLFDVEDV</sequence>
<evidence type="ECO:0000313" key="3">
    <source>
        <dbReference type="Proteomes" id="UP000204584"/>
    </source>
</evidence>
<feature type="region of interest" description="Disordered" evidence="1">
    <location>
        <begin position="1"/>
        <end position="29"/>
    </location>
</feature>
<dbReference type="EMBL" id="KC977571">
    <property type="protein sequence ID" value="AGO84349.2"/>
    <property type="molecule type" value="Genomic_DNA"/>
</dbReference>
<protein>
    <submittedName>
        <fullName evidence="2">Uncharacterized protein</fullName>
    </submittedName>
</protein>
<dbReference type="RefSeq" id="YP_008437420.2">
    <property type="nucleotide sequence ID" value="NC_022098.1"/>
</dbReference>
<keyword evidence="3" id="KW-1185">Reference proteome</keyword>
<evidence type="ECO:0000313" key="2">
    <source>
        <dbReference type="EMBL" id="AGO84349.2"/>
    </source>
</evidence>
<dbReference type="GeneID" id="16606136"/>
<feature type="region of interest" description="Disordered" evidence="1">
    <location>
        <begin position="49"/>
        <end position="70"/>
    </location>
</feature>
<accession>S4VUV7</accession>
<organism evidence="2 3">
    <name type="scientific">Pandoravirus salinus</name>
    <dbReference type="NCBI Taxonomy" id="1349410"/>
    <lineage>
        <taxon>Viruses</taxon>
        <taxon>Pandoravirus</taxon>
    </lineage>
</organism>
<dbReference type="Proteomes" id="UP000204584">
    <property type="component" value="Segment"/>
</dbReference>
<dbReference type="KEGG" id="vg:16606136"/>
<name>S4VUV7_9VIRU</name>
<evidence type="ECO:0000256" key="1">
    <source>
        <dbReference type="SAM" id="MobiDB-lite"/>
    </source>
</evidence>
<gene>
    <name evidence="2" type="ORF">psal_cds_524</name>
</gene>